<proteinExistence type="predicted"/>
<evidence type="ECO:0000313" key="3">
    <source>
        <dbReference type="EMBL" id="RRT82572.1"/>
    </source>
</evidence>
<keyword evidence="2" id="KW-0812">Transmembrane</keyword>
<comment type="caution">
    <text evidence="3">The sequence shown here is derived from an EMBL/GenBank/DDBJ whole genome shotgun (WGS) entry which is preliminary data.</text>
</comment>
<accession>A0A427B275</accession>
<dbReference type="AlphaFoldDB" id="A0A427B275"/>
<keyword evidence="2" id="KW-1133">Transmembrane helix</keyword>
<evidence type="ECO:0000256" key="1">
    <source>
        <dbReference type="SAM" id="MobiDB-lite"/>
    </source>
</evidence>
<protein>
    <submittedName>
        <fullName evidence="3">Uncharacterized protein</fullName>
    </submittedName>
</protein>
<feature type="region of interest" description="Disordered" evidence="1">
    <location>
        <begin position="42"/>
        <end position="90"/>
    </location>
</feature>
<dbReference type="EMBL" id="AMZH03000666">
    <property type="protein sequence ID" value="RRT82572.1"/>
    <property type="molecule type" value="Genomic_DNA"/>
</dbReference>
<reference evidence="3 4" key="1">
    <citation type="journal article" date="2014" name="Agronomy (Basel)">
        <title>A Draft Genome Sequence for Ensete ventricosum, the Drought-Tolerant Tree Against Hunger.</title>
        <authorList>
            <person name="Harrison J."/>
            <person name="Moore K.A."/>
            <person name="Paszkiewicz K."/>
            <person name="Jones T."/>
            <person name="Grant M."/>
            <person name="Ambacheew D."/>
            <person name="Muzemil S."/>
            <person name="Studholme D.J."/>
        </authorList>
    </citation>
    <scope>NUCLEOTIDE SEQUENCE [LARGE SCALE GENOMIC DNA]</scope>
</reference>
<evidence type="ECO:0000313" key="4">
    <source>
        <dbReference type="Proteomes" id="UP000287651"/>
    </source>
</evidence>
<gene>
    <name evidence="3" type="ORF">B296_00010020</name>
</gene>
<feature type="compositionally biased region" description="Basic and acidic residues" evidence="1">
    <location>
        <begin position="62"/>
        <end position="76"/>
    </location>
</feature>
<feature type="transmembrane region" description="Helical" evidence="2">
    <location>
        <begin position="12"/>
        <end position="29"/>
    </location>
</feature>
<evidence type="ECO:0000256" key="2">
    <source>
        <dbReference type="SAM" id="Phobius"/>
    </source>
</evidence>
<keyword evidence="2" id="KW-0472">Membrane</keyword>
<sequence>MSMFCTLPGLGSVPIISITGALVSPLMLWRRDLGSRFTRSLGSASGDGAYRPEGPWARKSHHEGEKSKARSSKGKEPAVATEEAPSPQSRLKSVKDIYNIHLREDGCDYHAILVGNRPEQASDVALEVDLAPLTHGTRIWHDERASMRYLRGTQIPRLAVDLYTLLSEVLMDKATKTMVLIELLKMTWAKDQFWVNLPRVAVEDYKKSPNFEMGLVWMGRVLLQYNYQLVLAWLRARHLKLEIEPDPFT</sequence>
<organism evidence="3 4">
    <name type="scientific">Ensete ventricosum</name>
    <name type="common">Abyssinian banana</name>
    <name type="synonym">Musa ensete</name>
    <dbReference type="NCBI Taxonomy" id="4639"/>
    <lineage>
        <taxon>Eukaryota</taxon>
        <taxon>Viridiplantae</taxon>
        <taxon>Streptophyta</taxon>
        <taxon>Embryophyta</taxon>
        <taxon>Tracheophyta</taxon>
        <taxon>Spermatophyta</taxon>
        <taxon>Magnoliopsida</taxon>
        <taxon>Liliopsida</taxon>
        <taxon>Zingiberales</taxon>
        <taxon>Musaceae</taxon>
        <taxon>Ensete</taxon>
    </lineage>
</organism>
<dbReference type="Proteomes" id="UP000287651">
    <property type="component" value="Unassembled WGS sequence"/>
</dbReference>
<name>A0A427B275_ENSVE</name>